<keyword evidence="2" id="KW-1185">Reference proteome</keyword>
<dbReference type="Proteomes" id="UP000008281">
    <property type="component" value="Unassembled WGS sequence"/>
</dbReference>
<dbReference type="HOGENOM" id="CLU_2252537_0_0_1"/>
<gene>
    <name evidence="1" type="ORF">CRE_16257</name>
</gene>
<name>E3N2J8_CAERE</name>
<evidence type="ECO:0000313" key="2">
    <source>
        <dbReference type="Proteomes" id="UP000008281"/>
    </source>
</evidence>
<dbReference type="EMBL" id="DS268513">
    <property type="protein sequence ID" value="EFO84172.1"/>
    <property type="molecule type" value="Genomic_DNA"/>
</dbReference>
<accession>E3N2J8</accession>
<evidence type="ECO:0000313" key="1">
    <source>
        <dbReference type="EMBL" id="EFO84172.1"/>
    </source>
</evidence>
<reference evidence="1" key="1">
    <citation type="submission" date="2007-07" db="EMBL/GenBank/DDBJ databases">
        <title>PCAP assembly of the Caenorhabditis remanei genome.</title>
        <authorList>
            <consortium name="The Caenorhabditis remanei Sequencing Consortium"/>
            <person name="Wilson R.K."/>
        </authorList>
    </citation>
    <scope>NUCLEOTIDE SEQUENCE [LARGE SCALE GENOMIC DNA]</scope>
    <source>
        <strain evidence="1">PB4641</strain>
    </source>
</reference>
<dbReference type="AlphaFoldDB" id="E3N2J8"/>
<proteinExistence type="predicted"/>
<sequence>MMVSAGNVCGHLDVWIYRWTHFYFFFEFVNEFINESVDQSEQSRILIWISGIKYNLMKPKARKVQISLTELHGIPTSDFRLPGIFSFRLPTSVFGCLLPTSVIP</sequence>
<dbReference type="InParanoid" id="E3N2J8"/>
<organism evidence="2">
    <name type="scientific">Caenorhabditis remanei</name>
    <name type="common">Caenorhabditis vulgaris</name>
    <dbReference type="NCBI Taxonomy" id="31234"/>
    <lineage>
        <taxon>Eukaryota</taxon>
        <taxon>Metazoa</taxon>
        <taxon>Ecdysozoa</taxon>
        <taxon>Nematoda</taxon>
        <taxon>Chromadorea</taxon>
        <taxon>Rhabditida</taxon>
        <taxon>Rhabditina</taxon>
        <taxon>Rhabditomorpha</taxon>
        <taxon>Rhabditoidea</taxon>
        <taxon>Rhabditidae</taxon>
        <taxon>Peloderinae</taxon>
        <taxon>Caenorhabditis</taxon>
    </lineage>
</organism>
<protein>
    <submittedName>
        <fullName evidence="1">Uncharacterized protein</fullName>
    </submittedName>
</protein>